<dbReference type="Proteomes" id="UP001497623">
    <property type="component" value="Unassembled WGS sequence"/>
</dbReference>
<evidence type="ECO:0000313" key="2">
    <source>
        <dbReference type="EMBL" id="CAL4120892.1"/>
    </source>
</evidence>
<dbReference type="AlphaFoldDB" id="A0AAV2R9G0"/>
<evidence type="ECO:0000313" key="3">
    <source>
        <dbReference type="Proteomes" id="UP001497623"/>
    </source>
</evidence>
<gene>
    <name evidence="2" type="ORF">MNOR_LOCUS22177</name>
</gene>
<name>A0AAV2R9G0_MEGNR</name>
<accession>A0AAV2R9G0</accession>
<feature type="non-terminal residue" evidence="2">
    <location>
        <position position="1"/>
    </location>
</feature>
<dbReference type="SUPFAM" id="SSF49785">
    <property type="entry name" value="Galactose-binding domain-like"/>
    <property type="match status" value="1"/>
</dbReference>
<dbReference type="GO" id="GO:0005737">
    <property type="term" value="C:cytoplasm"/>
    <property type="evidence" value="ECO:0007669"/>
    <property type="project" value="InterPro"/>
</dbReference>
<dbReference type="GO" id="GO:0006516">
    <property type="term" value="P:glycoprotein catabolic process"/>
    <property type="evidence" value="ECO:0007669"/>
    <property type="project" value="InterPro"/>
</dbReference>
<keyword evidence="3" id="KW-1185">Reference proteome</keyword>
<dbReference type="InterPro" id="IPR006588">
    <property type="entry name" value="Peptide_N_glycanase_PAW_dom"/>
</dbReference>
<dbReference type="InterPro" id="IPR008979">
    <property type="entry name" value="Galactose-bd-like_sf"/>
</dbReference>
<reference evidence="2 3" key="1">
    <citation type="submission" date="2024-05" db="EMBL/GenBank/DDBJ databases">
        <authorList>
            <person name="Wallberg A."/>
        </authorList>
    </citation>
    <scope>NUCLEOTIDE SEQUENCE [LARGE SCALE GENOMIC DNA]</scope>
</reference>
<dbReference type="EMBL" id="CAXKWB010018452">
    <property type="protein sequence ID" value="CAL4120892.1"/>
    <property type="molecule type" value="Genomic_DNA"/>
</dbReference>
<evidence type="ECO:0000259" key="1">
    <source>
        <dbReference type="Pfam" id="PF04721"/>
    </source>
</evidence>
<sequence>EFLLKYSITKDVYIRPIKSDVQETKGWRTGVYQQSDMCRGQDCENEHKIVYLSRTLGVAAATVRWRVNWPGSELTPKDVTIFLPHKTLDSGKVTWYIIIGNNTFLGSEDGYLQLRDLDLGPVRHLDVCARVEGSRVTHARLFNQIETDMNEFPFVINIHFKN</sequence>
<dbReference type="Pfam" id="PF04721">
    <property type="entry name" value="PAW"/>
    <property type="match status" value="1"/>
</dbReference>
<dbReference type="InterPro" id="IPR038680">
    <property type="entry name" value="PAW_sf"/>
</dbReference>
<dbReference type="Gene3D" id="2.60.120.1020">
    <property type="entry name" value="Peptide N glycanase, PAW domain"/>
    <property type="match status" value="1"/>
</dbReference>
<proteinExistence type="predicted"/>
<protein>
    <recommendedName>
        <fullName evidence="1">PAW domain-containing protein</fullName>
    </recommendedName>
</protein>
<comment type="caution">
    <text evidence="2">The sequence shown here is derived from an EMBL/GenBank/DDBJ whole genome shotgun (WGS) entry which is preliminary data.</text>
</comment>
<organism evidence="2 3">
    <name type="scientific">Meganyctiphanes norvegica</name>
    <name type="common">Northern krill</name>
    <name type="synonym">Thysanopoda norvegica</name>
    <dbReference type="NCBI Taxonomy" id="48144"/>
    <lineage>
        <taxon>Eukaryota</taxon>
        <taxon>Metazoa</taxon>
        <taxon>Ecdysozoa</taxon>
        <taxon>Arthropoda</taxon>
        <taxon>Crustacea</taxon>
        <taxon>Multicrustacea</taxon>
        <taxon>Malacostraca</taxon>
        <taxon>Eumalacostraca</taxon>
        <taxon>Eucarida</taxon>
        <taxon>Euphausiacea</taxon>
        <taxon>Euphausiidae</taxon>
        <taxon>Meganyctiphanes</taxon>
    </lineage>
</organism>
<feature type="domain" description="PAW" evidence="1">
    <location>
        <begin position="2"/>
        <end position="159"/>
    </location>
</feature>